<dbReference type="InterPro" id="IPR036915">
    <property type="entry name" value="Cyclin-like_sf"/>
</dbReference>
<protein>
    <submittedName>
        <fullName evidence="5">Cyclin-O protein B-like</fullName>
    </submittedName>
</protein>
<organism evidence="4 5">
    <name type="scientific">Xenopus laevis</name>
    <name type="common">African clawed frog</name>
    <dbReference type="NCBI Taxonomy" id="8355"/>
    <lineage>
        <taxon>Eukaryota</taxon>
        <taxon>Metazoa</taxon>
        <taxon>Chordata</taxon>
        <taxon>Craniata</taxon>
        <taxon>Vertebrata</taxon>
        <taxon>Euteleostomi</taxon>
        <taxon>Amphibia</taxon>
        <taxon>Batrachia</taxon>
        <taxon>Anura</taxon>
        <taxon>Pipoidea</taxon>
        <taxon>Pipidae</taxon>
        <taxon>Xenopodinae</taxon>
        <taxon>Xenopus</taxon>
        <taxon>Xenopus</taxon>
    </lineage>
</organism>
<dbReference type="AlphaFoldDB" id="A0A8J0U7L8"/>
<dbReference type="Proteomes" id="UP000186698">
    <property type="component" value="Chromosome 8L"/>
</dbReference>
<evidence type="ECO:0000313" key="5">
    <source>
        <dbReference type="RefSeq" id="XP_018096574.1"/>
    </source>
</evidence>
<feature type="region of interest" description="Disordered" evidence="2">
    <location>
        <begin position="1"/>
        <end position="56"/>
    </location>
</feature>
<evidence type="ECO:0000256" key="1">
    <source>
        <dbReference type="RuleBase" id="RU000383"/>
    </source>
</evidence>
<sequence>METMSIRKGKSREGEDERREEERREEEEIISPGCSPEFKKTKHQGDLHGTSTPIAEKPPPAQELWSTLIHMDYSVQTFTEYGDACYIYNKCLEEDFQVEQNFLHQEEISTTCWTEFISLMINVHKYLGFDFQSLCLGIQFLERYLSCTPIDKDSLARVGATCLYIACKIVEKQYPTPRQFLPLFDYRVTPDEMRQLERTILRRLHFRLGKPTIDCFLEHFSLFRVTSLKETSPDQLQAASKTLTAARGITALSLTQLPHFQTYKPSLLALCCLKAADQLYCNNNHISVDPSDYPDHLLEECMEKITALVTANPFFLHHLLPGVYPETLQLYPLPPQGSEQQL</sequence>
<evidence type="ECO:0000256" key="2">
    <source>
        <dbReference type="SAM" id="MobiDB-lite"/>
    </source>
</evidence>
<feature type="domain" description="Cyclin-like" evidence="3">
    <location>
        <begin position="118"/>
        <end position="202"/>
    </location>
</feature>
<dbReference type="Gene3D" id="1.10.472.10">
    <property type="entry name" value="Cyclin-like"/>
    <property type="match status" value="2"/>
</dbReference>
<feature type="compositionally biased region" description="Basic and acidic residues" evidence="2">
    <location>
        <begin position="37"/>
        <end position="46"/>
    </location>
</feature>
<evidence type="ECO:0000313" key="4">
    <source>
        <dbReference type="Proteomes" id="UP000186698"/>
    </source>
</evidence>
<dbReference type="InterPro" id="IPR013763">
    <property type="entry name" value="Cyclin-like_dom"/>
</dbReference>
<gene>
    <name evidence="5" type="primary">LOC108704511</name>
</gene>
<dbReference type="OrthoDB" id="10404650at2759"/>
<dbReference type="InterPro" id="IPR006671">
    <property type="entry name" value="Cyclin_N"/>
</dbReference>
<dbReference type="KEGG" id="xla:108704511"/>
<evidence type="ECO:0000259" key="3">
    <source>
        <dbReference type="SMART" id="SM00385"/>
    </source>
</evidence>
<dbReference type="PANTHER" id="PTHR10177">
    <property type="entry name" value="CYCLINS"/>
    <property type="match status" value="1"/>
</dbReference>
<reference evidence="5" key="1">
    <citation type="submission" date="2025-08" db="UniProtKB">
        <authorList>
            <consortium name="RefSeq"/>
        </authorList>
    </citation>
    <scope>IDENTIFICATION</scope>
    <source>
        <strain evidence="5">J_2021</strain>
        <tissue evidence="5">Erythrocytes</tissue>
    </source>
</reference>
<dbReference type="InterPro" id="IPR039361">
    <property type="entry name" value="Cyclin"/>
</dbReference>
<keyword evidence="1" id="KW-0195">Cyclin</keyword>
<dbReference type="SUPFAM" id="SSF47954">
    <property type="entry name" value="Cyclin-like"/>
    <property type="match status" value="1"/>
</dbReference>
<proteinExistence type="inferred from homology"/>
<name>A0A8J0U7L8_XENLA</name>
<dbReference type="Pfam" id="PF00134">
    <property type="entry name" value="Cyclin_N"/>
    <property type="match status" value="1"/>
</dbReference>
<comment type="similarity">
    <text evidence="1">Belongs to the cyclin family.</text>
</comment>
<feature type="compositionally biased region" description="Basic and acidic residues" evidence="2">
    <location>
        <begin position="11"/>
        <end position="22"/>
    </location>
</feature>
<dbReference type="RefSeq" id="XP_018096574.1">
    <property type="nucleotide sequence ID" value="XM_018241085.2"/>
</dbReference>
<dbReference type="SMART" id="SM00385">
    <property type="entry name" value="CYCLIN"/>
    <property type="match status" value="1"/>
</dbReference>
<accession>A0A8J0U7L8</accession>
<dbReference type="GeneID" id="108704511"/>
<keyword evidence="4" id="KW-1185">Reference proteome</keyword>